<feature type="region of interest" description="Disordered" evidence="1">
    <location>
        <begin position="1"/>
        <end position="73"/>
    </location>
</feature>
<evidence type="ECO:0000256" key="1">
    <source>
        <dbReference type="SAM" id="MobiDB-lite"/>
    </source>
</evidence>
<dbReference type="GO" id="GO:0003824">
    <property type="term" value="F:catalytic activity"/>
    <property type="evidence" value="ECO:0007669"/>
    <property type="project" value="InterPro"/>
</dbReference>
<evidence type="ECO:0000313" key="2">
    <source>
        <dbReference type="EMBL" id="KAA6407139.1"/>
    </source>
</evidence>
<dbReference type="SUPFAM" id="SSF48150">
    <property type="entry name" value="DNA-glycosylase"/>
    <property type="match status" value="1"/>
</dbReference>
<dbReference type="InterPro" id="IPR011257">
    <property type="entry name" value="DNA_glycosylase"/>
</dbReference>
<dbReference type="GO" id="GO:0006281">
    <property type="term" value="P:DNA repair"/>
    <property type="evidence" value="ECO:0007669"/>
    <property type="project" value="InterPro"/>
</dbReference>
<name>A0A5M8PCU1_9LECA</name>
<dbReference type="Proteomes" id="UP000324767">
    <property type="component" value="Unassembled WGS sequence"/>
</dbReference>
<gene>
    <name evidence="2" type="ORF">FRX48_08940</name>
</gene>
<protein>
    <submittedName>
        <fullName evidence="2">Uncharacterized protein</fullName>
    </submittedName>
</protein>
<comment type="caution">
    <text evidence="2">The sequence shown here is derived from an EMBL/GenBank/DDBJ whole genome shotgun (WGS) entry which is preliminary data.</text>
</comment>
<proteinExistence type="predicted"/>
<reference evidence="2 3" key="1">
    <citation type="submission" date="2019-09" db="EMBL/GenBank/DDBJ databases">
        <title>The hologenome of the rock-dwelling lichen Lasallia pustulata.</title>
        <authorList>
            <person name="Greshake Tzovaras B."/>
            <person name="Segers F."/>
            <person name="Bicker A."/>
            <person name="Dal Grande F."/>
            <person name="Otte J."/>
            <person name="Hankeln T."/>
            <person name="Schmitt I."/>
            <person name="Ebersberger I."/>
        </authorList>
    </citation>
    <scope>NUCLEOTIDE SEQUENCE [LARGE SCALE GENOMIC DNA]</scope>
    <source>
        <strain evidence="2">A1-1</strain>
    </source>
</reference>
<sequence>MPTTRSSTGARPKHEAPPASPNLPHRRKSSHEPPPQVSNLEEARPTSRGHLLLPQKAQTRSPRRLPAATSLRPHLRLRRVVPLATGRGGPDRRRAGHALRGAPDQSAILGAHQPRHRDRDGEVAAEGGVGDVRALGESTWERRTEVLTEGGYTHYREKTATMLGELSGLVVEKYDGDLNNLKKAAKESPAAVRKLLKEIKGVGDVGVDVFFQQAQTIWPFLAPFLDARSRDAAKRLGVGDDAESVYEAVGRDHVKMGKLVVALITVKLEGRWAEFGV</sequence>
<dbReference type="AlphaFoldDB" id="A0A5M8PCU1"/>
<dbReference type="OrthoDB" id="4676at2759"/>
<evidence type="ECO:0000313" key="3">
    <source>
        <dbReference type="Proteomes" id="UP000324767"/>
    </source>
</evidence>
<accession>A0A5M8PCU1</accession>
<organism evidence="2 3">
    <name type="scientific">Lasallia pustulata</name>
    <dbReference type="NCBI Taxonomy" id="136370"/>
    <lineage>
        <taxon>Eukaryota</taxon>
        <taxon>Fungi</taxon>
        <taxon>Dikarya</taxon>
        <taxon>Ascomycota</taxon>
        <taxon>Pezizomycotina</taxon>
        <taxon>Lecanoromycetes</taxon>
        <taxon>OSLEUM clade</taxon>
        <taxon>Umbilicariomycetidae</taxon>
        <taxon>Umbilicariales</taxon>
        <taxon>Umbilicariaceae</taxon>
        <taxon>Lasallia</taxon>
    </lineage>
</organism>
<dbReference type="EMBL" id="VXIT01000019">
    <property type="protein sequence ID" value="KAA6407139.1"/>
    <property type="molecule type" value="Genomic_DNA"/>
</dbReference>